<dbReference type="AlphaFoldDB" id="A0A9Q3GQT6"/>
<comment type="caution">
    <text evidence="1">The sequence shown here is derived from an EMBL/GenBank/DDBJ whole genome shotgun (WGS) entry which is preliminary data.</text>
</comment>
<dbReference type="EMBL" id="AVOT02004204">
    <property type="protein sequence ID" value="MBW0475689.1"/>
    <property type="molecule type" value="Genomic_DNA"/>
</dbReference>
<proteinExistence type="predicted"/>
<protein>
    <submittedName>
        <fullName evidence="1">Uncharacterized protein</fullName>
    </submittedName>
</protein>
<dbReference type="Proteomes" id="UP000765509">
    <property type="component" value="Unassembled WGS sequence"/>
</dbReference>
<reference evidence="1" key="1">
    <citation type="submission" date="2021-03" db="EMBL/GenBank/DDBJ databases">
        <title>Draft genome sequence of rust myrtle Austropuccinia psidii MF-1, a brazilian biotype.</title>
        <authorList>
            <person name="Quecine M.C."/>
            <person name="Pachon D.M.R."/>
            <person name="Bonatelli M.L."/>
            <person name="Correr F.H."/>
            <person name="Franceschini L.M."/>
            <person name="Leite T.F."/>
            <person name="Margarido G.R.A."/>
            <person name="Almeida C.A."/>
            <person name="Ferrarezi J.A."/>
            <person name="Labate C.A."/>
        </authorList>
    </citation>
    <scope>NUCLEOTIDE SEQUENCE</scope>
    <source>
        <strain evidence="1">MF-1</strain>
    </source>
</reference>
<organism evidence="1 2">
    <name type="scientific">Austropuccinia psidii MF-1</name>
    <dbReference type="NCBI Taxonomy" id="1389203"/>
    <lineage>
        <taxon>Eukaryota</taxon>
        <taxon>Fungi</taxon>
        <taxon>Dikarya</taxon>
        <taxon>Basidiomycota</taxon>
        <taxon>Pucciniomycotina</taxon>
        <taxon>Pucciniomycetes</taxon>
        <taxon>Pucciniales</taxon>
        <taxon>Sphaerophragmiaceae</taxon>
        <taxon>Austropuccinia</taxon>
    </lineage>
</organism>
<sequence>MSLKAQTHLNTIHKVWHAYVPALPSRCDTNTAPISTLSTPYASSHLPLNMLRLPGRPQDMPPTLPLPLLMPSSTHLIFSSTCIVPSQHAPDAFLILNTAYHPYAPAAPSR</sequence>
<gene>
    <name evidence="1" type="ORF">O181_015404</name>
</gene>
<keyword evidence="2" id="KW-1185">Reference proteome</keyword>
<accession>A0A9Q3GQT6</accession>
<name>A0A9Q3GQT6_9BASI</name>
<evidence type="ECO:0000313" key="1">
    <source>
        <dbReference type="EMBL" id="MBW0475689.1"/>
    </source>
</evidence>
<evidence type="ECO:0000313" key="2">
    <source>
        <dbReference type="Proteomes" id="UP000765509"/>
    </source>
</evidence>